<dbReference type="Gene3D" id="3.90.1300.10">
    <property type="entry name" value="Amidase signature (AS) domain"/>
    <property type="match status" value="1"/>
</dbReference>
<dbReference type="InterPro" id="IPR020556">
    <property type="entry name" value="Amidase_CS"/>
</dbReference>
<feature type="domain" description="Amidase" evidence="2">
    <location>
        <begin position="33"/>
        <end position="456"/>
    </location>
</feature>
<evidence type="ECO:0000313" key="3">
    <source>
        <dbReference type="EMBL" id="MFC5587978.1"/>
    </source>
</evidence>
<evidence type="ECO:0000313" key="4">
    <source>
        <dbReference type="Proteomes" id="UP001596109"/>
    </source>
</evidence>
<dbReference type="RefSeq" id="WP_381430861.1">
    <property type="nucleotide sequence ID" value="NZ_JBHSNO010000002.1"/>
</dbReference>
<comment type="caution">
    <text evidence="3">The sequence shown here is derived from an EMBL/GenBank/DDBJ whole genome shotgun (WGS) entry which is preliminary data.</text>
</comment>
<sequence>MEFSEYSEFDAVGLALLVKNREVTPQELKKVALEGIDKLNPTINAVVSTLSEQADKEIQAGLPEGPFKGIPFLIKESSAQAIGVPVNLGSRFGVGVTTSQDTNLMTRFRQAGFVTVGTSTTPEFAFNFTTESVLYGPTRNPWDTNLSAGGSSGGAAAAVSAGIVPIAHANDGAGSIRQPAAVNGLVGLKPTRGRIPHGPFRGEILSGLSNEFAVTKSVRDSAVLLDEIAGADIGASSWAESPKRTYLSEKEHKPKRLRIAWMGAPINGASVDKECTDALYRTVQLCQDLGHDLVEATPQINAEEQFQATLRIWAANISRSIDRLQIGLNRTASPENLEASNWALYQYGQTLKAFDLLEAFEINNRVARTVGEFFTHYDVLLSPTIAQLPWEIGKLNANDPNLDAKQWTERMMAYAPFTNLFNTTGQPAISLPLGWSSKGLPIGMQFAGRFADESTLFQLAFQLEEAQPWIDKKTRLLNAKVKHYSRREG</sequence>
<dbReference type="EMBL" id="JBHSNO010000002">
    <property type="protein sequence ID" value="MFC5587978.1"/>
    <property type="molecule type" value="Genomic_DNA"/>
</dbReference>
<dbReference type="PANTHER" id="PTHR11895:SF7">
    <property type="entry name" value="GLUTAMYL-TRNA(GLN) AMIDOTRANSFERASE SUBUNIT A, MITOCHONDRIAL"/>
    <property type="match status" value="1"/>
</dbReference>
<keyword evidence="4" id="KW-1185">Reference proteome</keyword>
<comment type="similarity">
    <text evidence="1">Belongs to the amidase family.</text>
</comment>
<name>A0ABW0TGW7_9BACL</name>
<organism evidence="3 4">
    <name type="scientific">Sporosarcina soli</name>
    <dbReference type="NCBI Taxonomy" id="334736"/>
    <lineage>
        <taxon>Bacteria</taxon>
        <taxon>Bacillati</taxon>
        <taxon>Bacillota</taxon>
        <taxon>Bacilli</taxon>
        <taxon>Bacillales</taxon>
        <taxon>Caryophanaceae</taxon>
        <taxon>Sporosarcina</taxon>
    </lineage>
</organism>
<dbReference type="InterPro" id="IPR000120">
    <property type="entry name" value="Amidase"/>
</dbReference>
<gene>
    <name evidence="3" type="ORF">ACFPRA_03535</name>
</gene>
<dbReference type="InterPro" id="IPR036928">
    <property type="entry name" value="AS_sf"/>
</dbReference>
<reference evidence="4" key="1">
    <citation type="journal article" date="2019" name="Int. J. Syst. Evol. Microbiol.">
        <title>The Global Catalogue of Microorganisms (GCM) 10K type strain sequencing project: providing services to taxonomists for standard genome sequencing and annotation.</title>
        <authorList>
            <consortium name="The Broad Institute Genomics Platform"/>
            <consortium name="The Broad Institute Genome Sequencing Center for Infectious Disease"/>
            <person name="Wu L."/>
            <person name="Ma J."/>
        </authorList>
    </citation>
    <scope>NUCLEOTIDE SEQUENCE [LARGE SCALE GENOMIC DNA]</scope>
    <source>
        <strain evidence="4">CGMCC 4.1434</strain>
    </source>
</reference>
<accession>A0ABW0TGW7</accession>
<proteinExistence type="inferred from homology"/>
<dbReference type="Proteomes" id="UP001596109">
    <property type="component" value="Unassembled WGS sequence"/>
</dbReference>
<evidence type="ECO:0000256" key="1">
    <source>
        <dbReference type="ARBA" id="ARBA00009199"/>
    </source>
</evidence>
<evidence type="ECO:0000259" key="2">
    <source>
        <dbReference type="Pfam" id="PF01425"/>
    </source>
</evidence>
<dbReference type="SUPFAM" id="SSF75304">
    <property type="entry name" value="Amidase signature (AS) enzymes"/>
    <property type="match status" value="1"/>
</dbReference>
<dbReference type="PANTHER" id="PTHR11895">
    <property type="entry name" value="TRANSAMIDASE"/>
    <property type="match status" value="1"/>
</dbReference>
<protein>
    <submittedName>
        <fullName evidence="3">Amidase</fullName>
    </submittedName>
</protein>
<dbReference type="InterPro" id="IPR023631">
    <property type="entry name" value="Amidase_dom"/>
</dbReference>
<dbReference type="Pfam" id="PF01425">
    <property type="entry name" value="Amidase"/>
    <property type="match status" value="1"/>
</dbReference>
<dbReference type="PROSITE" id="PS00571">
    <property type="entry name" value="AMIDASES"/>
    <property type="match status" value="1"/>
</dbReference>